<comment type="similarity">
    <text evidence="2 6">Belongs to the multi antimicrobial extrusion (MATE) (TC 2.A.66.1) family.</text>
</comment>
<dbReference type="CDD" id="cd13132">
    <property type="entry name" value="MATE_eukaryotic"/>
    <property type="match status" value="1"/>
</dbReference>
<dbReference type="GO" id="GO:0042910">
    <property type="term" value="F:xenobiotic transmembrane transporter activity"/>
    <property type="evidence" value="ECO:0007669"/>
    <property type="project" value="InterPro"/>
</dbReference>
<evidence type="ECO:0000256" key="3">
    <source>
        <dbReference type="ARBA" id="ARBA00022692"/>
    </source>
</evidence>
<dbReference type="Proteomes" id="UP001085076">
    <property type="component" value="Miscellaneous, Linkage group lg06"/>
</dbReference>
<dbReference type="InterPro" id="IPR002528">
    <property type="entry name" value="MATE_fam"/>
</dbReference>
<feature type="transmembrane region" description="Helical" evidence="6">
    <location>
        <begin position="120"/>
        <end position="144"/>
    </location>
</feature>
<feature type="transmembrane region" description="Helical" evidence="6">
    <location>
        <begin position="184"/>
        <end position="209"/>
    </location>
</feature>
<reference evidence="7" key="2">
    <citation type="journal article" date="2022" name="Hortic Res">
        <title>The genome of Dioscorea zingiberensis sheds light on the biosynthesis, origin and evolution of the medicinally important diosgenin saponins.</title>
        <authorList>
            <person name="Li Y."/>
            <person name="Tan C."/>
            <person name="Li Z."/>
            <person name="Guo J."/>
            <person name="Li S."/>
            <person name="Chen X."/>
            <person name="Wang C."/>
            <person name="Dai X."/>
            <person name="Yang H."/>
            <person name="Song W."/>
            <person name="Hou L."/>
            <person name="Xu J."/>
            <person name="Tong Z."/>
            <person name="Xu A."/>
            <person name="Yuan X."/>
            <person name="Wang W."/>
            <person name="Yang Q."/>
            <person name="Chen L."/>
            <person name="Sun Z."/>
            <person name="Wang K."/>
            <person name="Pan B."/>
            <person name="Chen J."/>
            <person name="Bao Y."/>
            <person name="Liu F."/>
            <person name="Qi X."/>
            <person name="Gang D.R."/>
            <person name="Wen J."/>
            <person name="Li J."/>
        </authorList>
    </citation>
    <scope>NUCLEOTIDE SEQUENCE</scope>
    <source>
        <strain evidence="7">Dzin_1.0</strain>
    </source>
</reference>
<comment type="caution">
    <text evidence="6">Lacks conserved residue(s) required for the propagation of feature annotation.</text>
</comment>
<dbReference type="AlphaFoldDB" id="A0A9D5CC62"/>
<keyword evidence="4 6" id="KW-1133">Transmembrane helix</keyword>
<feature type="transmembrane region" description="Helical" evidence="6">
    <location>
        <begin position="407"/>
        <end position="430"/>
    </location>
</feature>
<dbReference type="PANTHER" id="PTHR11206">
    <property type="entry name" value="MULTIDRUG RESISTANCE PROTEIN"/>
    <property type="match status" value="1"/>
</dbReference>
<name>A0A9D5CC62_9LILI</name>
<dbReference type="OrthoDB" id="2126698at2759"/>
<evidence type="ECO:0000256" key="6">
    <source>
        <dbReference type="RuleBase" id="RU004914"/>
    </source>
</evidence>
<evidence type="ECO:0000256" key="5">
    <source>
        <dbReference type="ARBA" id="ARBA00023136"/>
    </source>
</evidence>
<dbReference type="InterPro" id="IPR045069">
    <property type="entry name" value="MATE_euk"/>
</dbReference>
<keyword evidence="5 6" id="KW-0472">Membrane</keyword>
<accession>A0A9D5CC62</accession>
<keyword evidence="3 6" id="KW-0812">Transmembrane</keyword>
<evidence type="ECO:0000256" key="2">
    <source>
        <dbReference type="ARBA" id="ARBA00010199"/>
    </source>
</evidence>
<evidence type="ECO:0000313" key="8">
    <source>
        <dbReference type="Proteomes" id="UP001085076"/>
    </source>
</evidence>
<keyword evidence="8" id="KW-1185">Reference proteome</keyword>
<feature type="transmembrane region" description="Helical" evidence="6">
    <location>
        <begin position="150"/>
        <end position="172"/>
    </location>
</feature>
<dbReference type="EMBL" id="JAGGNH010000006">
    <property type="protein sequence ID" value="KAJ0970274.1"/>
    <property type="molecule type" value="Genomic_DNA"/>
</dbReference>
<dbReference type="GO" id="GO:0016020">
    <property type="term" value="C:membrane"/>
    <property type="evidence" value="ECO:0007669"/>
    <property type="project" value="UniProtKB-SubCell"/>
</dbReference>
<feature type="transmembrane region" description="Helical" evidence="6">
    <location>
        <begin position="215"/>
        <end position="239"/>
    </location>
</feature>
<comment type="subcellular location">
    <subcellularLocation>
        <location evidence="1">Membrane</location>
        <topology evidence="1">Multi-pass membrane protein</topology>
    </subcellularLocation>
</comment>
<comment type="caution">
    <text evidence="7">The sequence shown here is derived from an EMBL/GenBank/DDBJ whole genome shotgun (WGS) entry which is preliminary data.</text>
</comment>
<gene>
    <name evidence="7" type="ORF">J5N97_023151</name>
</gene>
<reference evidence="7" key="1">
    <citation type="submission" date="2021-03" db="EMBL/GenBank/DDBJ databases">
        <authorList>
            <person name="Li Z."/>
            <person name="Yang C."/>
        </authorList>
    </citation>
    <scope>NUCLEOTIDE SEQUENCE</scope>
    <source>
        <strain evidence="7">Dzin_1.0</strain>
        <tissue evidence="7">Leaf</tissue>
    </source>
</reference>
<feature type="transmembrane region" description="Helical" evidence="6">
    <location>
        <begin position="39"/>
        <end position="55"/>
    </location>
</feature>
<feature type="transmembrane region" description="Helical" evidence="6">
    <location>
        <begin position="436"/>
        <end position="458"/>
    </location>
</feature>
<dbReference type="GO" id="GO:1990961">
    <property type="term" value="P:xenobiotic detoxification by transmembrane export across the plasma membrane"/>
    <property type="evidence" value="ECO:0007669"/>
    <property type="project" value="InterPro"/>
</dbReference>
<feature type="transmembrane region" description="Helical" evidence="6">
    <location>
        <begin position="377"/>
        <end position="395"/>
    </location>
</feature>
<sequence>MEEERGLVEKGKRGGEDEEKVRSIRDAIRVGMEESRRQWMVAAPIAVTSLLTFGFNSSVQIFAGHLSALQLSAVSIALTLDSNFASGLLLGMGSALETLCGQAFGAGQVGMLGIYMQRTWIILVISSILVSPVYIFAGPILSLLGQQPGIATLAGHFALLILPHLFAMAFSYPCQKFLLTQSKVMPLACIAFIALIVHVGLLWLFIFVFEWGLTGAAAAFNVSAWTMALLQFIYIDVWCKDAWNGFSWYAFKDLWPFVKLSLSSSLMILLNDWYAAFTVGITGHLKNAEVAVGSLSIWLNISDWEYMFFNGFMAATSVRVSNELGSGRPRAGKYAIIVSGFTTLIIGLVSSILILATRNTFSLLFTDSKELQDSASTAVYLLAIMLVILGLQSTLYGATIGGGWQGVVAYITLGCYYFFGIPLGVIFGYLCQWGMQGIWGGMLCGCISQTLILLIMVWKINWKSQVVQAEKRLQFWSEQDEQPKLED</sequence>
<dbReference type="NCBIfam" id="TIGR00797">
    <property type="entry name" value="matE"/>
    <property type="match status" value="1"/>
</dbReference>
<evidence type="ECO:0000313" key="7">
    <source>
        <dbReference type="EMBL" id="KAJ0970274.1"/>
    </source>
</evidence>
<organism evidence="7 8">
    <name type="scientific">Dioscorea zingiberensis</name>
    <dbReference type="NCBI Taxonomy" id="325984"/>
    <lineage>
        <taxon>Eukaryota</taxon>
        <taxon>Viridiplantae</taxon>
        <taxon>Streptophyta</taxon>
        <taxon>Embryophyta</taxon>
        <taxon>Tracheophyta</taxon>
        <taxon>Spermatophyta</taxon>
        <taxon>Magnoliopsida</taxon>
        <taxon>Liliopsida</taxon>
        <taxon>Dioscoreales</taxon>
        <taxon>Dioscoreaceae</taxon>
        <taxon>Dioscorea</taxon>
    </lineage>
</organism>
<evidence type="ECO:0000256" key="4">
    <source>
        <dbReference type="ARBA" id="ARBA00022989"/>
    </source>
</evidence>
<dbReference type="Pfam" id="PF01554">
    <property type="entry name" value="MatE"/>
    <property type="match status" value="2"/>
</dbReference>
<evidence type="ECO:0000256" key="1">
    <source>
        <dbReference type="ARBA" id="ARBA00004141"/>
    </source>
</evidence>
<dbReference type="GO" id="GO:0015297">
    <property type="term" value="F:antiporter activity"/>
    <property type="evidence" value="ECO:0007669"/>
    <property type="project" value="InterPro"/>
</dbReference>
<protein>
    <recommendedName>
        <fullName evidence="6">Protein DETOXIFICATION</fullName>
    </recommendedName>
    <alternativeName>
        <fullName evidence="6">Multidrug and toxic compound extrusion protein</fullName>
    </alternativeName>
</protein>
<proteinExistence type="inferred from homology"/>
<feature type="transmembrane region" description="Helical" evidence="6">
    <location>
        <begin position="334"/>
        <end position="357"/>
    </location>
</feature>